<feature type="compositionally biased region" description="Basic and acidic residues" evidence="1">
    <location>
        <begin position="143"/>
        <end position="152"/>
    </location>
</feature>
<gene>
    <name evidence="2" type="ORF">BP00DRAFT_449213</name>
</gene>
<name>A0A2V5HXQ6_9EURO</name>
<organism evidence="2 3">
    <name type="scientific">Aspergillus indologenus CBS 114.80</name>
    <dbReference type="NCBI Taxonomy" id="1450541"/>
    <lineage>
        <taxon>Eukaryota</taxon>
        <taxon>Fungi</taxon>
        <taxon>Dikarya</taxon>
        <taxon>Ascomycota</taxon>
        <taxon>Pezizomycotina</taxon>
        <taxon>Eurotiomycetes</taxon>
        <taxon>Eurotiomycetidae</taxon>
        <taxon>Eurotiales</taxon>
        <taxon>Aspergillaceae</taxon>
        <taxon>Aspergillus</taxon>
        <taxon>Aspergillus subgen. Circumdati</taxon>
    </lineage>
</organism>
<protein>
    <submittedName>
        <fullName evidence="2">Uncharacterized protein</fullName>
    </submittedName>
</protein>
<feature type="compositionally biased region" description="Polar residues" evidence="1">
    <location>
        <begin position="158"/>
        <end position="168"/>
    </location>
</feature>
<dbReference type="AlphaFoldDB" id="A0A2V5HXQ6"/>
<evidence type="ECO:0000313" key="2">
    <source>
        <dbReference type="EMBL" id="PYI28611.1"/>
    </source>
</evidence>
<dbReference type="EMBL" id="KZ825545">
    <property type="protein sequence ID" value="PYI28611.1"/>
    <property type="molecule type" value="Genomic_DNA"/>
</dbReference>
<sequence>MSTPQDTHDASAFWRDTEPPTCRMQILSLIEDIPSATDLVENPRFRNFIYVWMQRARADSLPPTRLYGIIICGDRVRLYTEFPRGHEHHETGMLQFQYQGREVFSSHRDEAVFREFMDVVQALWYEDIEQGQVDRAYAKIRRGELPPPEERATPANRGPSTVPNTSDPQEADGDHITNVVTLRDLDDAAPVVWKVNVTDRGKVMWGPKRGRR</sequence>
<proteinExistence type="predicted"/>
<evidence type="ECO:0000256" key="1">
    <source>
        <dbReference type="SAM" id="MobiDB-lite"/>
    </source>
</evidence>
<evidence type="ECO:0000313" key="3">
    <source>
        <dbReference type="Proteomes" id="UP000248817"/>
    </source>
</evidence>
<dbReference type="Proteomes" id="UP000248817">
    <property type="component" value="Unassembled WGS sequence"/>
</dbReference>
<accession>A0A2V5HXQ6</accession>
<feature type="region of interest" description="Disordered" evidence="1">
    <location>
        <begin position="143"/>
        <end position="173"/>
    </location>
</feature>
<keyword evidence="3" id="KW-1185">Reference proteome</keyword>
<reference evidence="2 3" key="1">
    <citation type="submission" date="2018-02" db="EMBL/GenBank/DDBJ databases">
        <title>The genomes of Aspergillus section Nigri reveals drivers in fungal speciation.</title>
        <authorList>
            <consortium name="DOE Joint Genome Institute"/>
            <person name="Vesth T.C."/>
            <person name="Nybo J."/>
            <person name="Theobald S."/>
            <person name="Brandl J."/>
            <person name="Frisvad J.C."/>
            <person name="Nielsen K.F."/>
            <person name="Lyhne E.K."/>
            <person name="Kogle M.E."/>
            <person name="Kuo A."/>
            <person name="Riley R."/>
            <person name="Clum A."/>
            <person name="Nolan M."/>
            <person name="Lipzen A."/>
            <person name="Salamov A."/>
            <person name="Henrissat B."/>
            <person name="Wiebenga A."/>
            <person name="De vries R.P."/>
            <person name="Grigoriev I.V."/>
            <person name="Mortensen U.H."/>
            <person name="Andersen M.R."/>
            <person name="Baker S.E."/>
        </authorList>
    </citation>
    <scope>NUCLEOTIDE SEQUENCE [LARGE SCALE GENOMIC DNA]</scope>
    <source>
        <strain evidence="2 3">CBS 114.80</strain>
    </source>
</reference>